<evidence type="ECO:0000256" key="2">
    <source>
        <dbReference type="ARBA" id="ARBA00007186"/>
    </source>
</evidence>
<organism evidence="8 9">
    <name type="scientific">Streptomyces acidiscabies</name>
    <dbReference type="NCBI Taxonomy" id="42234"/>
    <lineage>
        <taxon>Bacteria</taxon>
        <taxon>Bacillati</taxon>
        <taxon>Actinomycetota</taxon>
        <taxon>Actinomycetes</taxon>
        <taxon>Kitasatosporales</taxon>
        <taxon>Streptomycetaceae</taxon>
        <taxon>Streptomyces</taxon>
    </lineage>
</organism>
<comment type="catalytic activity">
    <reaction evidence="1">
        <text>Hydrolysis of terminal non-reducing alpha-L-arabinofuranoside residues in alpha-L-arabinosides.</text>
        <dbReference type="EC" id="3.2.1.55"/>
    </reaction>
</comment>
<dbReference type="SUPFAM" id="SSF49785">
    <property type="entry name" value="Galactose-binding domain-like"/>
    <property type="match status" value="1"/>
</dbReference>
<dbReference type="SUPFAM" id="SSF51011">
    <property type="entry name" value="Glycosyl hydrolase domain"/>
    <property type="match status" value="1"/>
</dbReference>
<dbReference type="RefSeq" id="WP_050374275.1">
    <property type="nucleotide sequence ID" value="NZ_KQ257832.1"/>
</dbReference>
<evidence type="ECO:0000256" key="1">
    <source>
        <dbReference type="ARBA" id="ARBA00001462"/>
    </source>
</evidence>
<dbReference type="Gene3D" id="2.60.120.560">
    <property type="entry name" value="Exo-inulinase, domain 1"/>
    <property type="match status" value="1"/>
</dbReference>
<dbReference type="PATRIC" id="fig|42234.21.peg.7297"/>
<dbReference type="SUPFAM" id="SSF49899">
    <property type="entry name" value="Concanavalin A-like lectins/glucanases"/>
    <property type="match status" value="1"/>
</dbReference>
<dbReference type="FunFam" id="2.60.120.560:FF:000007">
    <property type="entry name" value="Alpha-N-arabinofuranosidase 1"/>
    <property type="match status" value="1"/>
</dbReference>
<dbReference type="Proteomes" id="UP000037151">
    <property type="component" value="Unassembled WGS sequence"/>
</dbReference>
<comment type="caution">
    <text evidence="8">The sequence shown here is derived from an EMBL/GenBank/DDBJ whole genome shotgun (WGS) entry which is preliminary data.</text>
</comment>
<evidence type="ECO:0000313" key="9">
    <source>
        <dbReference type="Proteomes" id="UP000037151"/>
    </source>
</evidence>
<dbReference type="PANTHER" id="PTHR31776">
    <property type="entry name" value="ALPHA-L-ARABINOFURANOSIDASE 1"/>
    <property type="match status" value="1"/>
</dbReference>
<dbReference type="FunFam" id="3.20.20.80:FF:000090">
    <property type="entry name" value="Alpha-L-arabinofuranosidase A"/>
    <property type="match status" value="1"/>
</dbReference>
<evidence type="ECO:0000256" key="5">
    <source>
        <dbReference type="ARBA" id="ARBA00022801"/>
    </source>
</evidence>
<dbReference type="InterPro" id="IPR003305">
    <property type="entry name" value="CenC_carb-bd"/>
</dbReference>
<sequence>MSRTRLRLGLGATALLLATAALPATAHAAPTDYAITVDPAAKGAKIDDTMYGVFFEDINRAADGGLYAELVQNRSFEYSTVDNRSYTPLTAWTVTGSANVVDDAGRLNDRNRNYLALAAGSAVTNSGYNTGIHVDQGKKYDFSVWARAESGTALTVTLQDADGTLATAREVAVRAGGWRQYKVALTATRTSSAGRLTVASTEATALDMVSLFPRDTYKGQPNGLRKDLAEKVAALKPGFVRFPGGCLVNTGSMQDYSAASNWQRARSYQWKDTVGPVETRATNSNVWGYNQSYGLGYYEYFRFSEDIGAMPLPVVPALVTGCGQNQVIDDPALLQRHIQDTLDLIEFANGPVTSKWGKLRARMGHPKPFHLTHIEVGNEENLPVEFFDRFKQFRAAIAAKYPYMTVISNSGPDDSGSIFDTAWQLNKDAKVDMVDEHYYNSPEWFLQNNDRYDTYDRSGPKVFLGEYASWGNAFKNGLSEAAFMTGLERNADVVKLASYAPLFANEDYVQWRPDLIWFNNHASWNSANYEVQKLFMTNVGDRVVPSTATDTPSLQGPITGAVGLSTWATSAAYDDVKVTGADGTTLLSDDFSGDASKWTPSGAGNWSVQDGSYVQTDTAAENTLVSAGDPSWHDYDLHVKATKKAGKEGFLVAFGVKDTGNFYWFNIGGWNNTQTAVEQAVDGGKSTLISKPGSVETGRAYDVDVKVRGRQVTLSIDGKEWGSFTDDKPAEPFRQVVTRDARTGELIVKVVNAQATDARTAIDLGTSRVASRAKVTTLAAAADAVNTETATPVAPVTSTVDGVARKFTYTFPANSVTFLRIKQR</sequence>
<proteinExistence type="inferred from homology"/>
<evidence type="ECO:0000256" key="4">
    <source>
        <dbReference type="ARBA" id="ARBA00022729"/>
    </source>
</evidence>
<feature type="chain" id="PRO_5005541787" description="non-reducing end alpha-L-arabinofuranosidase" evidence="6">
    <location>
        <begin position="29"/>
        <end position="824"/>
    </location>
</feature>
<evidence type="ECO:0000256" key="6">
    <source>
        <dbReference type="SAM" id="SignalP"/>
    </source>
</evidence>
<dbReference type="InterPro" id="IPR010720">
    <property type="entry name" value="Alpha-L-AF_C"/>
</dbReference>
<accession>A0A0L0JN82</accession>
<dbReference type="InterPro" id="IPR013320">
    <property type="entry name" value="ConA-like_dom_sf"/>
</dbReference>
<dbReference type="SMART" id="SM00813">
    <property type="entry name" value="Alpha-L-AF_C"/>
    <property type="match status" value="1"/>
</dbReference>
<protein>
    <recommendedName>
        <fullName evidence="3">non-reducing end alpha-L-arabinofuranosidase</fullName>
        <ecNumber evidence="3">3.2.1.55</ecNumber>
    </recommendedName>
</protein>
<keyword evidence="4 6" id="KW-0732">Signal</keyword>
<dbReference type="GO" id="GO:0046373">
    <property type="term" value="P:L-arabinose metabolic process"/>
    <property type="evidence" value="ECO:0007669"/>
    <property type="project" value="InterPro"/>
</dbReference>
<dbReference type="SUPFAM" id="SSF51445">
    <property type="entry name" value="(Trans)glycosidases"/>
    <property type="match status" value="1"/>
</dbReference>
<dbReference type="Pfam" id="PF06964">
    <property type="entry name" value="Alpha-L-AF_C"/>
    <property type="match status" value="1"/>
</dbReference>
<dbReference type="GO" id="GO:0046556">
    <property type="term" value="F:alpha-L-arabinofuranosidase activity"/>
    <property type="evidence" value="ECO:0007669"/>
    <property type="project" value="UniProtKB-EC"/>
</dbReference>
<dbReference type="AlphaFoldDB" id="A0A0L0JN82"/>
<dbReference type="InterPro" id="IPR051563">
    <property type="entry name" value="Glycosyl_Hydrolase_51"/>
</dbReference>
<dbReference type="OrthoDB" id="9758923at2"/>
<dbReference type="InterPro" id="IPR055235">
    <property type="entry name" value="ASD1_cat"/>
</dbReference>
<comment type="similarity">
    <text evidence="2">Belongs to the glycosyl hydrolase 51 family.</text>
</comment>
<name>A0A0L0JN82_9ACTN</name>
<dbReference type="Pfam" id="PF22848">
    <property type="entry name" value="ASD1_dom"/>
    <property type="match status" value="1"/>
</dbReference>
<reference evidence="9" key="1">
    <citation type="submission" date="2014-07" db="EMBL/GenBank/DDBJ databases">
        <title>Genome sequencing of plant-pathogenic Streptomyces species.</title>
        <authorList>
            <person name="Harrison J."/>
            <person name="Sapp M."/>
            <person name="Thwaites R."/>
            <person name="Studholme D.J."/>
        </authorList>
    </citation>
    <scope>NUCLEOTIDE SEQUENCE [LARGE SCALE GENOMIC DNA]</scope>
    <source>
        <strain evidence="9">NCPPB 4445</strain>
    </source>
</reference>
<dbReference type="Pfam" id="PF02018">
    <property type="entry name" value="CBM_4_9"/>
    <property type="match status" value="1"/>
</dbReference>
<dbReference type="InterPro" id="IPR008979">
    <property type="entry name" value="Galactose-bd-like_sf"/>
</dbReference>
<dbReference type="Gene3D" id="2.60.120.260">
    <property type="entry name" value="Galactose-binding domain-like"/>
    <property type="match status" value="1"/>
</dbReference>
<evidence type="ECO:0000313" key="8">
    <source>
        <dbReference type="EMBL" id="KND27122.1"/>
    </source>
</evidence>
<evidence type="ECO:0000259" key="7">
    <source>
        <dbReference type="SMART" id="SM00813"/>
    </source>
</evidence>
<feature type="domain" description="Alpha-L-arabinofuranosidase C-terminal" evidence="7">
    <location>
        <begin position="465"/>
        <end position="815"/>
    </location>
</feature>
<dbReference type="EMBL" id="JPPY01000200">
    <property type="protein sequence ID" value="KND27122.1"/>
    <property type="molecule type" value="Genomic_DNA"/>
</dbReference>
<evidence type="ECO:0000256" key="3">
    <source>
        <dbReference type="ARBA" id="ARBA00012670"/>
    </source>
</evidence>
<dbReference type="EC" id="3.2.1.55" evidence="3"/>
<gene>
    <name evidence="8" type="ORF">IQ63_35410</name>
</gene>
<dbReference type="PANTHER" id="PTHR31776:SF26">
    <property type="entry name" value="SECRETED ARABINOSIDASE"/>
    <property type="match status" value="1"/>
</dbReference>
<dbReference type="InterPro" id="IPR017853">
    <property type="entry name" value="GH"/>
</dbReference>
<dbReference type="Gene3D" id="3.20.20.80">
    <property type="entry name" value="Glycosidases"/>
    <property type="match status" value="1"/>
</dbReference>
<feature type="signal peptide" evidence="6">
    <location>
        <begin position="1"/>
        <end position="28"/>
    </location>
</feature>
<keyword evidence="5" id="KW-0378">Hydrolase</keyword>